<keyword evidence="2 5" id="KW-0812">Transmembrane</keyword>
<dbReference type="OrthoDB" id="8138978at2"/>
<protein>
    <submittedName>
        <fullName evidence="6">Colicin V production protein</fullName>
    </submittedName>
</protein>
<name>Q20ZV8_RHOPB</name>
<dbReference type="KEGG" id="rpc:RPC_3794"/>
<evidence type="ECO:0000256" key="2">
    <source>
        <dbReference type="ARBA" id="ARBA00022692"/>
    </source>
</evidence>
<evidence type="ECO:0000313" key="6">
    <source>
        <dbReference type="EMBL" id="ABD89328.1"/>
    </source>
</evidence>
<dbReference type="GO" id="GO:0009403">
    <property type="term" value="P:toxin biosynthetic process"/>
    <property type="evidence" value="ECO:0007669"/>
    <property type="project" value="InterPro"/>
</dbReference>
<feature type="transmembrane region" description="Helical" evidence="5">
    <location>
        <begin position="103"/>
        <end position="121"/>
    </location>
</feature>
<dbReference type="Pfam" id="PF02674">
    <property type="entry name" value="Colicin_V"/>
    <property type="match status" value="1"/>
</dbReference>
<dbReference type="InterPro" id="IPR052719">
    <property type="entry name" value="CvpA-like"/>
</dbReference>
<dbReference type="PANTHER" id="PTHR36926:SF1">
    <property type="entry name" value="COLICIN V PRODUCTION PROTEIN"/>
    <property type="match status" value="1"/>
</dbReference>
<evidence type="ECO:0000256" key="4">
    <source>
        <dbReference type="ARBA" id="ARBA00023136"/>
    </source>
</evidence>
<evidence type="ECO:0000256" key="3">
    <source>
        <dbReference type="ARBA" id="ARBA00022989"/>
    </source>
</evidence>
<accession>Q20ZV8</accession>
<dbReference type="STRING" id="316056.RPC_3794"/>
<dbReference type="AlphaFoldDB" id="Q20ZV8"/>
<feature type="transmembrane region" description="Helical" evidence="5">
    <location>
        <begin position="6"/>
        <end position="24"/>
    </location>
</feature>
<dbReference type="PANTHER" id="PTHR36926">
    <property type="entry name" value="COLICIN V PRODUCTION PROTEIN"/>
    <property type="match status" value="1"/>
</dbReference>
<dbReference type="InterPro" id="IPR003825">
    <property type="entry name" value="Colicin-V_CvpA"/>
</dbReference>
<keyword evidence="4 5" id="KW-0472">Membrane</keyword>
<comment type="subcellular location">
    <subcellularLocation>
        <location evidence="1">Membrane</location>
        <topology evidence="1">Multi-pass membrane protein</topology>
    </subcellularLocation>
</comment>
<keyword evidence="3 5" id="KW-1133">Transmembrane helix</keyword>
<feature type="transmembrane region" description="Helical" evidence="5">
    <location>
        <begin position="31"/>
        <end position="49"/>
    </location>
</feature>
<sequence length="171" mass="17648">MNSFDVVVCFGLVIAMTFGFRAGLLRSAVTILGYVVAMPIALWITALIAPRLGGASDLPTAQTSMAFVAAFLVSGIGLGALLRTAIDEMAGAHIGLTDRLGGAALGAARVGLIAITMVLIFDELIPANAQPTFLAGSQLRPLLSAAGQQGFKSLPPDVAAYIAQLKQSHRL</sequence>
<dbReference type="EMBL" id="CP000301">
    <property type="protein sequence ID" value="ABD89328.1"/>
    <property type="molecule type" value="Genomic_DNA"/>
</dbReference>
<dbReference type="GO" id="GO:0016020">
    <property type="term" value="C:membrane"/>
    <property type="evidence" value="ECO:0007669"/>
    <property type="project" value="UniProtKB-SubCell"/>
</dbReference>
<gene>
    <name evidence="6" type="ordered locus">RPC_3794</name>
</gene>
<evidence type="ECO:0000256" key="1">
    <source>
        <dbReference type="ARBA" id="ARBA00004141"/>
    </source>
</evidence>
<dbReference type="HOGENOM" id="CLU_1560031_0_0_5"/>
<organism evidence="6">
    <name type="scientific">Rhodopseudomonas palustris (strain BisB18)</name>
    <dbReference type="NCBI Taxonomy" id="316056"/>
    <lineage>
        <taxon>Bacteria</taxon>
        <taxon>Pseudomonadati</taxon>
        <taxon>Pseudomonadota</taxon>
        <taxon>Alphaproteobacteria</taxon>
        <taxon>Hyphomicrobiales</taxon>
        <taxon>Nitrobacteraceae</taxon>
        <taxon>Rhodopseudomonas</taxon>
    </lineage>
</organism>
<reference evidence="6" key="1">
    <citation type="submission" date="2006-03" db="EMBL/GenBank/DDBJ databases">
        <title>Complete sequence of Rhodopseudomonas palustris BisB18.</title>
        <authorList>
            <consortium name="US DOE Joint Genome Institute"/>
            <person name="Copeland A."/>
            <person name="Lucas S."/>
            <person name="Lapidus A."/>
            <person name="Barry K."/>
            <person name="Detter J.C."/>
            <person name="Glavina del Rio T."/>
            <person name="Hammon N."/>
            <person name="Israni S."/>
            <person name="Dalin E."/>
            <person name="Tice H."/>
            <person name="Pitluck S."/>
            <person name="Chain P."/>
            <person name="Malfatti S."/>
            <person name="Shin M."/>
            <person name="Vergez L."/>
            <person name="Schmutz J."/>
            <person name="Larimer F."/>
            <person name="Land M."/>
            <person name="Hauser L."/>
            <person name="Pelletier D.A."/>
            <person name="Kyrpides N."/>
            <person name="Anderson I."/>
            <person name="Oda Y."/>
            <person name="Harwood C.S."/>
            <person name="Richardson P."/>
        </authorList>
    </citation>
    <scope>NUCLEOTIDE SEQUENCE [LARGE SCALE GENOMIC DNA]</scope>
    <source>
        <strain evidence="6">BisB18</strain>
    </source>
</reference>
<evidence type="ECO:0000256" key="5">
    <source>
        <dbReference type="SAM" id="Phobius"/>
    </source>
</evidence>
<dbReference type="RefSeq" id="WP_011474210.1">
    <property type="nucleotide sequence ID" value="NC_007925.1"/>
</dbReference>
<proteinExistence type="predicted"/>
<dbReference type="eggNOG" id="COG1286">
    <property type="taxonomic scope" value="Bacteria"/>
</dbReference>
<feature type="transmembrane region" description="Helical" evidence="5">
    <location>
        <begin position="61"/>
        <end position="82"/>
    </location>
</feature>